<dbReference type="KEGG" id="hse:Hsero_3945"/>
<dbReference type="InterPro" id="IPR050631">
    <property type="entry name" value="PheA/TfdB_FAD_monoxygenase"/>
</dbReference>
<dbReference type="AlphaFoldDB" id="D8ISK0"/>
<proteinExistence type="predicted"/>
<dbReference type="GO" id="GO:0008688">
    <property type="term" value="F:3-(3-hydroxyphenyl)propionate hydroxylase activity"/>
    <property type="evidence" value="ECO:0007669"/>
    <property type="project" value="TreeGrafter"/>
</dbReference>
<evidence type="ECO:0000259" key="2">
    <source>
        <dbReference type="Pfam" id="PF01494"/>
    </source>
</evidence>
<accession>D8ISK0</accession>
<dbReference type="InterPro" id="IPR036188">
    <property type="entry name" value="FAD/NAD-bd_sf"/>
</dbReference>
<evidence type="ECO:0000313" key="4">
    <source>
        <dbReference type="Proteomes" id="UP000000329"/>
    </source>
</evidence>
<gene>
    <name evidence="3" type="primary">mhpA</name>
    <name evidence="3" type="ordered locus">Hsero_3945</name>
</gene>
<dbReference type="Gene3D" id="3.30.70.2450">
    <property type="match status" value="1"/>
</dbReference>
<dbReference type="PRINTS" id="PR00420">
    <property type="entry name" value="RNGMNOXGNASE"/>
</dbReference>
<dbReference type="EC" id="1.14.13.-" evidence="3"/>
<evidence type="ECO:0000256" key="1">
    <source>
        <dbReference type="ARBA" id="ARBA00023002"/>
    </source>
</evidence>
<sequence length="544" mass="60537">MSAVGQQPAVPAQVMQAQVLIVGAGPVGVTLGNLLGTYGISTLLIERNLDVLDYPRAVGIDDEALRTFQSAGMADAIVRDVIQNVPMRMYTADRRCFAEIQPTTREFGWYRRNLFSQPLGEATLRLGLRRFEHVSLRSGVELLDLVQDEAGVQASIIDEHGAQATLRAQYVVGCDGGRSTVREKILKLPYEGKTHPAKWVVIECDGDPLDAPYTALHCEPQRPYVCLALPYGVRRWEFMLFPGEDGEQMLAPEKVRELLREHVRDVDALNIIRARVYTHNSRVAGSLVCGRICLAGDAAHITPPWIGQGLNAGLRDAFNLAWKLAWVLQGRMKPELLASYHEERHAHVKAMIDLADLFGAVLSQKNRLLAWCRDKFFLAIKDIPRVRDYVLQMKFKPMPSFSSQAVMQDDVRNRSDLVGRMFLQSLVENGAGEVMRLDDLCGGRFVLLSWRCDVLAAAEPGLRSRMQAFGCDYLQGVRSRSGPRGQVLAGAGVVIQDYENKLNAWFKEKGVDWVLLRPDRFIAAAGRAGDAPEVVARYLDQVAA</sequence>
<dbReference type="HOGENOM" id="CLU_009665_20_2_4"/>
<dbReference type="GO" id="GO:0019622">
    <property type="term" value="P:3-(3-hydroxy)phenylpropionate catabolic process"/>
    <property type="evidence" value="ECO:0007669"/>
    <property type="project" value="TreeGrafter"/>
</dbReference>
<dbReference type="NCBIfam" id="NF004831">
    <property type="entry name" value="PRK06183.1-5"/>
    <property type="match status" value="1"/>
</dbReference>
<name>D8ISK0_HERSS</name>
<dbReference type="RefSeq" id="WP_013235876.1">
    <property type="nucleotide sequence ID" value="NC_014323.1"/>
</dbReference>
<dbReference type="Gene3D" id="3.40.30.120">
    <property type="match status" value="1"/>
</dbReference>
<dbReference type="STRING" id="757424.Hsero_3945"/>
<protein>
    <submittedName>
        <fullName evidence="3">3-(3-hydroxyphenyl) propionate hydroxylase protein</fullName>
        <ecNumber evidence="3">1.14.13.-</ecNumber>
    </submittedName>
</protein>
<dbReference type="Gene3D" id="3.50.50.60">
    <property type="entry name" value="FAD/NAD(P)-binding domain"/>
    <property type="match status" value="1"/>
</dbReference>
<dbReference type="Proteomes" id="UP000000329">
    <property type="component" value="Chromosome"/>
</dbReference>
<dbReference type="GO" id="GO:0071949">
    <property type="term" value="F:FAD binding"/>
    <property type="evidence" value="ECO:0007669"/>
    <property type="project" value="InterPro"/>
</dbReference>
<reference evidence="3 4" key="1">
    <citation type="submission" date="2010-04" db="EMBL/GenBank/DDBJ databases">
        <title>The genome of Herbaspirillum seropedicae SmR1, an endophytic, nitrogen-fixing, plant-growth promoting beta-Proteobacteria.</title>
        <authorList>
            <person name="Pedrosa F.O."/>
            <person name="Monteiro R.A."/>
            <person name="Wassem R."/>
            <person name="Cruz L.M."/>
            <person name="Ayub R.A."/>
            <person name="Colauto N.B."/>
            <person name="Fernandez M.A."/>
            <person name="Fungaro M.H.P."/>
            <person name="Grisard E.C."/>
            <person name="Hungria M."/>
            <person name="Madeira H.M.F."/>
            <person name="Nodari R.O."/>
            <person name="Osaku C.A."/>
            <person name="Petzl-Erler M.L."/>
            <person name="Terenzi H."/>
            <person name="Vieira L.G.E."/>
            <person name="Almeida M.I.M."/>
            <person name="Alves L.R."/>
            <person name="Arantes O.M.N."/>
            <person name="Balsanelli E."/>
            <person name="Barcellos F.G."/>
            <person name="Baura V.A."/>
            <person name="Binde D.R."/>
            <person name="Campo R.J."/>
            <person name="Chubatsu L.S."/>
            <person name="Chueire L.M.O."/>
            <person name="Ciferri R.R."/>
            <person name="Correa L.C."/>
            <person name="da Conceicao Silva J.L."/>
            <person name="Dabul A.N.G."/>
            <person name="Dambros B.P."/>
            <person name="Faoro H."/>
            <person name="Favetti A."/>
            <person name="Friedermann G."/>
            <person name="Furlaneto M.C."/>
            <person name="Gasques L.S."/>
            <person name="Gimenes C.C.T."/>
            <person name="Gioppo N.M.R."/>
            <person name="Glienke-Blanco C."/>
            <person name="Godoy L.P."/>
            <person name="Guerra M.P."/>
            <person name="Karp S."/>
            <person name="Kava-Cordeiro V."/>
            <person name="Margarido V.P."/>
            <person name="Mathioni S.M."/>
            <person name="Menck-Soares M.A."/>
            <person name="Murace N.K."/>
            <person name="Nicolas M.F."/>
            <person name="Oliveira C.E.C."/>
            <person name="Pagnan N.A.B."/>
            <person name="Pamphile J.A."/>
            <person name="Patussi E.V."/>
            <person name="Pereira L.F.P."/>
            <person name="Pereira-Ferrari L."/>
            <person name="Pinto F.G.S."/>
            <person name="Precoma C."/>
            <person name="Prioli A.J."/>
            <person name="Prioli S.M.A.P."/>
            <person name="Raittz R.T."/>
            <person name="Ramos H.J.O."/>
            <person name="Ribeiro E.M.S.F."/>
            <person name="Rigo L.U."/>
            <person name="Rocha C.L.M.S.C."/>
            <person name="Rocha S.N."/>
            <person name="Santos K."/>
            <person name="Satori D."/>
            <person name="Silva A.G."/>
            <person name="Simao R.C.G."/>
            <person name="Soares M.A.M."/>
            <person name="Souza E.M."/>
            <person name="Steffens M.B.R."/>
            <person name="Steindel M."/>
            <person name="Tadra-Sfeir M.Z."/>
            <person name="Takahashi E.K."/>
            <person name="Torres R.A."/>
            <person name="Valle J.S."/>
            <person name="Vernal J.I."/>
            <person name="Vilas-Boas L.A."/>
            <person name="Watanabe M.A.E."/>
            <person name="Weiss V.A."/>
            <person name="Yates M.A."/>
            <person name="Souza E.M."/>
        </authorList>
    </citation>
    <scope>NUCLEOTIDE SEQUENCE [LARGE SCALE GENOMIC DNA]</scope>
    <source>
        <strain evidence="3 4">SmR1</strain>
    </source>
</reference>
<dbReference type="GeneID" id="29393874"/>
<feature type="domain" description="FAD-binding" evidence="2">
    <location>
        <begin position="17"/>
        <end position="354"/>
    </location>
</feature>
<dbReference type="SUPFAM" id="SSF51905">
    <property type="entry name" value="FAD/NAD(P)-binding domain"/>
    <property type="match status" value="1"/>
</dbReference>
<dbReference type="EMBL" id="CP002039">
    <property type="protein sequence ID" value="ADJ65416.1"/>
    <property type="molecule type" value="Genomic_DNA"/>
</dbReference>
<dbReference type="PANTHER" id="PTHR43476">
    <property type="entry name" value="3-(3-HYDROXY-PHENYL)PROPIONATE/3-HYDROXYCINNAMIC ACID HYDROXYLASE"/>
    <property type="match status" value="1"/>
</dbReference>
<dbReference type="PANTHER" id="PTHR43476:SF3">
    <property type="entry name" value="FAD-BINDING MONOOXYGENASE"/>
    <property type="match status" value="1"/>
</dbReference>
<keyword evidence="4" id="KW-1185">Reference proteome</keyword>
<dbReference type="eggNOG" id="COG0654">
    <property type="taxonomic scope" value="Bacteria"/>
</dbReference>
<organism evidence="3 4">
    <name type="scientific">Herbaspirillum seropedicae (strain SmR1)</name>
    <dbReference type="NCBI Taxonomy" id="757424"/>
    <lineage>
        <taxon>Bacteria</taxon>
        <taxon>Pseudomonadati</taxon>
        <taxon>Pseudomonadota</taxon>
        <taxon>Betaproteobacteria</taxon>
        <taxon>Burkholderiales</taxon>
        <taxon>Oxalobacteraceae</taxon>
        <taxon>Herbaspirillum</taxon>
    </lineage>
</organism>
<evidence type="ECO:0000313" key="3">
    <source>
        <dbReference type="EMBL" id="ADJ65416.1"/>
    </source>
</evidence>
<keyword evidence="1 3" id="KW-0560">Oxidoreductase</keyword>
<dbReference type="Pfam" id="PF01494">
    <property type="entry name" value="FAD_binding_3"/>
    <property type="match status" value="1"/>
</dbReference>
<dbReference type="InterPro" id="IPR002938">
    <property type="entry name" value="FAD-bd"/>
</dbReference>
<dbReference type="NCBIfam" id="NF004829">
    <property type="entry name" value="PRK06183.1-3"/>
    <property type="match status" value="1"/>
</dbReference>